<sequence length="736" mass="81486">MPWARTARCCAAATTARPGQRSRPGSRPTCSASRGPRTARPWSPGCAPCWWSPTGPPAQPRWSRAISPRPGISRHRRRGAAAGSSAVTPAASPASARTERQEKGGDMSRTRKNRSAATLIAGSVAGGALLGLVMPVLAIDFSISGFIRHEMAFKLSDRENQANNHGNPFNGQDVPLEPLGLDLSTVTGVNNLLSGLGLPTLTNITQPLFGSAATLPPTGRRNGRTADNDFNLFATRVEVNMAAAIDANWSARLTVRGYYDWNTYDDNGPTNFFDTQFREGGGGTPLEYAGKDFMVDLPVATIEYTNGPLFVRAGNQQIAWGEAIFFRVMDVPAGLDYRRHLIFEPAIEEYGDKRVPGLGIRASYQINSEWEIEGFVQKFEPTIYPNPSTPYNVVPDQFTVHERYKGYADDLWNVGGRIRAQLGNLGLQFIAVSRHNPHGVYRWTKSGVNKDLPVLPGSGNQLQNTAFEVDQDNGVKSQEEWYWYANSIRLDGTQGLNAAVDDFQPATGALTAYNVGQSDALARGELDTFFWLSGGLRGHIERLFPYENVFGASVNYVFDGEPGSFLEQLIARVEVTYTPERTFTNPTLGQEFIKEDQWAMAAVFEKWHRWSEDFPAAYLVLQFMYKNGSDIFDVGTRHLSGYNSTATTTPTGVDYSAAFAFAGFQPSPSLEWKFEWAVLYEVDGGWFFQPGLRWKPNDKWEANIYANIIVAEEDGRSAIRVVDYLDEVALRVTYQF</sequence>
<keyword evidence="4" id="KW-1185">Reference proteome</keyword>
<feature type="compositionally biased region" description="Low complexity" evidence="1">
    <location>
        <begin position="80"/>
        <end position="96"/>
    </location>
</feature>
<dbReference type="AlphaFoldDB" id="A0A317E376"/>
<reference evidence="4" key="1">
    <citation type="submission" date="2018-05" db="EMBL/GenBank/DDBJ databases">
        <title>Zavarzinia sp. HR-AS.</title>
        <authorList>
            <person name="Lee Y."/>
            <person name="Jeon C.O."/>
        </authorList>
    </citation>
    <scope>NUCLEOTIDE SEQUENCE [LARGE SCALE GENOMIC DNA]</scope>
    <source>
        <strain evidence="4">DSM 1231</strain>
    </source>
</reference>
<keyword evidence="2" id="KW-1133">Transmembrane helix</keyword>
<keyword evidence="2" id="KW-0812">Transmembrane</keyword>
<evidence type="ECO:0000313" key="4">
    <source>
        <dbReference type="Proteomes" id="UP000246077"/>
    </source>
</evidence>
<keyword evidence="2" id="KW-0472">Membrane</keyword>
<feature type="region of interest" description="Disordered" evidence="1">
    <location>
        <begin position="1"/>
        <end position="43"/>
    </location>
</feature>
<dbReference type="OrthoDB" id="9763101at2"/>
<organism evidence="3 4">
    <name type="scientific">Zavarzinia compransoris</name>
    <dbReference type="NCBI Taxonomy" id="1264899"/>
    <lineage>
        <taxon>Bacteria</taxon>
        <taxon>Pseudomonadati</taxon>
        <taxon>Pseudomonadota</taxon>
        <taxon>Alphaproteobacteria</taxon>
        <taxon>Rhodospirillales</taxon>
        <taxon>Zavarziniaceae</taxon>
        <taxon>Zavarzinia</taxon>
    </lineage>
</organism>
<feature type="compositionally biased region" description="Basic and acidic residues" evidence="1">
    <location>
        <begin position="97"/>
        <end position="109"/>
    </location>
</feature>
<comment type="caution">
    <text evidence="3">The sequence shown here is derived from an EMBL/GenBank/DDBJ whole genome shotgun (WGS) entry which is preliminary data.</text>
</comment>
<dbReference type="EMBL" id="QGLF01000003">
    <property type="protein sequence ID" value="PWR21042.1"/>
    <property type="molecule type" value="Genomic_DNA"/>
</dbReference>
<evidence type="ECO:0000256" key="1">
    <source>
        <dbReference type="SAM" id="MobiDB-lite"/>
    </source>
</evidence>
<proteinExistence type="predicted"/>
<dbReference type="InterPro" id="IPR010727">
    <property type="entry name" value="DUF1302"/>
</dbReference>
<protein>
    <recommendedName>
        <fullName evidence="5">DUF1302 domain-containing protein</fullName>
    </recommendedName>
</protein>
<evidence type="ECO:0008006" key="5">
    <source>
        <dbReference type="Google" id="ProtNLM"/>
    </source>
</evidence>
<name>A0A317E376_9PROT</name>
<feature type="transmembrane region" description="Helical" evidence="2">
    <location>
        <begin position="116"/>
        <end position="138"/>
    </location>
</feature>
<accession>A0A317E376</accession>
<feature type="compositionally biased region" description="Low complexity" evidence="1">
    <location>
        <begin position="1"/>
        <end position="28"/>
    </location>
</feature>
<gene>
    <name evidence="3" type="ORF">DKG75_13730</name>
</gene>
<evidence type="ECO:0000256" key="2">
    <source>
        <dbReference type="SAM" id="Phobius"/>
    </source>
</evidence>
<feature type="region of interest" description="Disordered" evidence="1">
    <location>
        <begin position="56"/>
        <end position="112"/>
    </location>
</feature>
<dbReference type="Pfam" id="PF06980">
    <property type="entry name" value="DUF1302"/>
    <property type="match status" value="1"/>
</dbReference>
<dbReference type="Proteomes" id="UP000246077">
    <property type="component" value="Unassembled WGS sequence"/>
</dbReference>
<evidence type="ECO:0000313" key="3">
    <source>
        <dbReference type="EMBL" id="PWR21042.1"/>
    </source>
</evidence>